<reference evidence="6" key="1">
    <citation type="submission" date="2020-10" db="EMBL/GenBank/DDBJ databases">
        <authorList>
            <person name="Gilroy R."/>
        </authorList>
    </citation>
    <scope>NUCLEOTIDE SEQUENCE</scope>
    <source>
        <strain evidence="6">ChiHcec3-11533</strain>
    </source>
</reference>
<feature type="coiled-coil region" evidence="5">
    <location>
        <begin position="233"/>
        <end position="260"/>
    </location>
</feature>
<keyword evidence="1 4" id="KW-0645">Protease</keyword>
<comment type="subunit">
    <text evidence="4">Homotetramer.</text>
</comment>
<dbReference type="GO" id="GO:0006508">
    <property type="term" value="P:proteolysis"/>
    <property type="evidence" value="ECO:0007669"/>
    <property type="project" value="UniProtKB-UniRule"/>
</dbReference>
<keyword evidence="3 4" id="KW-0865">Zymogen</keyword>
<name>A0A9D1IE74_9FIRM</name>
<evidence type="ECO:0000256" key="3">
    <source>
        <dbReference type="ARBA" id="ARBA00023145"/>
    </source>
</evidence>
<organism evidence="6 7">
    <name type="scientific">Candidatus Pullichristensenella excrementigallinarum</name>
    <dbReference type="NCBI Taxonomy" id="2840907"/>
    <lineage>
        <taxon>Bacteria</taxon>
        <taxon>Bacillati</taxon>
        <taxon>Bacillota</taxon>
        <taxon>Clostridia</taxon>
        <taxon>Candidatus Pullichristensenella</taxon>
    </lineage>
</organism>
<comment type="function">
    <text evidence="4">Initiates the rapid degradation of small, acid-soluble proteins during spore germination.</text>
</comment>
<sequence>MRQIRTDLAMESFQAAGQDAIPGVEVNHWETMGVQMTEVIIHQEDAGRQLGKPQGVYLTLECEGVRQRDMDSRLAMANLLGEELSRMVKWEGEGPVLVVGLGNRRITPDSLGPLAIDRTLVTRHMFREIPEYADKRMRSVCAIAPGVLGVTGIETVEMIRSLVSTLKPQAIICIDSLSARSSSRIGSAVQLTDTGIHPGSGVGNHRRALNRESLGVPVIAVGVPTVIYAATLARDAMELLNEDEQDHEEALDDIERQLLREDLGDMIVTPREIDSLVTDVAGIIAAAVNRALQPELSDEEIMAMMD</sequence>
<dbReference type="NCBIfam" id="TIGR01441">
    <property type="entry name" value="GPR"/>
    <property type="match status" value="1"/>
</dbReference>
<evidence type="ECO:0000313" key="6">
    <source>
        <dbReference type="EMBL" id="HIU34432.1"/>
    </source>
</evidence>
<evidence type="ECO:0000313" key="7">
    <source>
        <dbReference type="Proteomes" id="UP000824072"/>
    </source>
</evidence>
<accession>A0A9D1IE74</accession>
<evidence type="ECO:0000256" key="5">
    <source>
        <dbReference type="SAM" id="Coils"/>
    </source>
</evidence>
<feature type="propeptide" id="PRO_5039767390" evidence="4">
    <location>
        <begin position="1"/>
        <end position="7"/>
    </location>
</feature>
<dbReference type="GO" id="GO:0004222">
    <property type="term" value="F:metalloendopeptidase activity"/>
    <property type="evidence" value="ECO:0007669"/>
    <property type="project" value="UniProtKB-UniRule"/>
</dbReference>
<dbReference type="HAMAP" id="MF_00626">
    <property type="entry name" value="Germination_prot"/>
    <property type="match status" value="1"/>
</dbReference>
<dbReference type="SUPFAM" id="SSF53163">
    <property type="entry name" value="HybD-like"/>
    <property type="match status" value="1"/>
</dbReference>
<dbReference type="Gene3D" id="3.40.50.1450">
    <property type="entry name" value="HybD-like"/>
    <property type="match status" value="1"/>
</dbReference>
<evidence type="ECO:0000256" key="4">
    <source>
        <dbReference type="HAMAP-Rule" id="MF_00626"/>
    </source>
</evidence>
<proteinExistence type="inferred from homology"/>
<comment type="caution">
    <text evidence="6">The sequence shown here is derived from an EMBL/GenBank/DDBJ whole genome shotgun (WGS) entry which is preliminary data.</text>
</comment>
<feature type="chain" id="PRO_5039767391" description="Germination protease" evidence="4">
    <location>
        <begin position="8"/>
        <end position="306"/>
    </location>
</feature>
<dbReference type="EC" id="3.4.24.78" evidence="4"/>
<dbReference type="PIRSF" id="PIRSF019549">
    <property type="entry name" value="Peptidase_A25"/>
    <property type="match status" value="1"/>
</dbReference>
<evidence type="ECO:0000256" key="2">
    <source>
        <dbReference type="ARBA" id="ARBA00022801"/>
    </source>
</evidence>
<dbReference type="EMBL" id="DVMU01000176">
    <property type="protein sequence ID" value="HIU34432.1"/>
    <property type="molecule type" value="Genomic_DNA"/>
</dbReference>
<dbReference type="InterPro" id="IPR023430">
    <property type="entry name" value="Pept_HybD-like_dom_sf"/>
</dbReference>
<dbReference type="Pfam" id="PF03418">
    <property type="entry name" value="Peptidase_A25"/>
    <property type="match status" value="1"/>
</dbReference>
<comment type="similarity">
    <text evidence="4">Belongs to the peptidase A25 family.</text>
</comment>
<evidence type="ECO:0000256" key="1">
    <source>
        <dbReference type="ARBA" id="ARBA00022670"/>
    </source>
</evidence>
<dbReference type="Proteomes" id="UP000824072">
    <property type="component" value="Unassembled WGS sequence"/>
</dbReference>
<keyword evidence="2 4" id="KW-0378">Hydrolase</keyword>
<protein>
    <recommendedName>
        <fullName evidence="4">Germination protease</fullName>
        <ecNumber evidence="4">3.4.24.78</ecNumber>
    </recommendedName>
    <alternativeName>
        <fullName evidence="4">GPR endopeptidase</fullName>
    </alternativeName>
    <alternativeName>
        <fullName evidence="4">Germination proteinase</fullName>
    </alternativeName>
    <alternativeName>
        <fullName evidence="4">Spore protease</fullName>
    </alternativeName>
</protein>
<comment type="PTM">
    <text evidence="4">Autoproteolytically processed. The inactive tetrameric zymogen termed p46 autoprocesses to a smaller form termed p41, which is active only during spore germination.</text>
</comment>
<gene>
    <name evidence="4" type="primary">gpr</name>
    <name evidence="6" type="ORF">IAB02_07715</name>
</gene>
<dbReference type="InterPro" id="IPR005080">
    <property type="entry name" value="Peptidase_A25"/>
</dbReference>
<dbReference type="GO" id="GO:0009847">
    <property type="term" value="P:spore germination"/>
    <property type="evidence" value="ECO:0007669"/>
    <property type="project" value="UniProtKB-UniRule"/>
</dbReference>
<keyword evidence="5" id="KW-0175">Coiled coil</keyword>
<dbReference type="AlphaFoldDB" id="A0A9D1IE74"/>
<comment type="catalytic activity">
    <reaction evidence="4">
        <text>Endopeptidase action with P4 Glu or Asp, P1 preferably Glu &gt; Asp, P1' hydrophobic and P2' Ala.</text>
        <dbReference type="EC" id="3.4.24.78"/>
    </reaction>
</comment>
<reference evidence="6" key="2">
    <citation type="journal article" date="2021" name="PeerJ">
        <title>Extensive microbial diversity within the chicken gut microbiome revealed by metagenomics and culture.</title>
        <authorList>
            <person name="Gilroy R."/>
            <person name="Ravi A."/>
            <person name="Getino M."/>
            <person name="Pursley I."/>
            <person name="Horton D.L."/>
            <person name="Alikhan N.F."/>
            <person name="Baker D."/>
            <person name="Gharbi K."/>
            <person name="Hall N."/>
            <person name="Watson M."/>
            <person name="Adriaenssens E.M."/>
            <person name="Foster-Nyarko E."/>
            <person name="Jarju S."/>
            <person name="Secka A."/>
            <person name="Antonio M."/>
            <person name="Oren A."/>
            <person name="Chaudhuri R.R."/>
            <person name="La Ragione R."/>
            <person name="Hildebrand F."/>
            <person name="Pallen M.J."/>
        </authorList>
    </citation>
    <scope>NUCLEOTIDE SEQUENCE</scope>
    <source>
        <strain evidence="6">ChiHcec3-11533</strain>
    </source>
</reference>